<evidence type="ECO:0000313" key="1">
    <source>
        <dbReference type="EMBL" id="BBO76185.1"/>
    </source>
</evidence>
<accession>A0A5K7Z650</accession>
<evidence type="ECO:0000313" key="2">
    <source>
        <dbReference type="Proteomes" id="UP000427769"/>
    </source>
</evidence>
<keyword evidence="2" id="KW-1185">Reference proteome</keyword>
<dbReference type="EMBL" id="AP021875">
    <property type="protein sequence ID" value="BBO76185.1"/>
    <property type="molecule type" value="Genomic_DNA"/>
</dbReference>
<dbReference type="Proteomes" id="UP000427769">
    <property type="component" value="Chromosome"/>
</dbReference>
<proteinExistence type="predicted"/>
<dbReference type="AlphaFoldDB" id="A0A5K7Z650"/>
<dbReference type="KEGG" id="dwd:DSCW_36020"/>
<protein>
    <submittedName>
        <fullName evidence="1">Uncharacterized protein</fullName>
    </submittedName>
</protein>
<gene>
    <name evidence="1" type="ORF">DSCW_36020</name>
</gene>
<sequence>MSYDTNTIDLDQPEIYQQFMKKYLELLRSKLQRSKVMDQNGALREIRYSCGHDHDSRNPNWKPFKYLEQICRKCGYDNMEARGVIEEQIGRCLECECQLLGG</sequence>
<name>A0A5K7Z650_9BACT</name>
<organism evidence="1 2">
    <name type="scientific">Desulfosarcina widdelii</name>
    <dbReference type="NCBI Taxonomy" id="947919"/>
    <lineage>
        <taxon>Bacteria</taxon>
        <taxon>Pseudomonadati</taxon>
        <taxon>Thermodesulfobacteriota</taxon>
        <taxon>Desulfobacteria</taxon>
        <taxon>Desulfobacterales</taxon>
        <taxon>Desulfosarcinaceae</taxon>
        <taxon>Desulfosarcina</taxon>
    </lineage>
</organism>
<reference evidence="1 2" key="1">
    <citation type="submission" date="2019-11" db="EMBL/GenBank/DDBJ databases">
        <title>Comparative genomics of hydrocarbon-degrading Desulfosarcina strains.</title>
        <authorList>
            <person name="Watanabe M."/>
            <person name="Kojima H."/>
            <person name="Fukui M."/>
        </authorList>
    </citation>
    <scope>NUCLEOTIDE SEQUENCE [LARGE SCALE GENOMIC DNA]</scope>
    <source>
        <strain evidence="1 2">PP31</strain>
    </source>
</reference>